<dbReference type="EMBL" id="LT599583">
    <property type="protein sequence ID" value="SBW83038.1"/>
    <property type="molecule type" value="Genomic_DNA"/>
</dbReference>
<accession>A0A1D3K3Z8</accession>
<organism evidence="2 3">
    <name type="scientific">Pseudomonas veronii 1YdBTEX2</name>
    <dbReference type="NCBI Taxonomy" id="1295141"/>
    <lineage>
        <taxon>Bacteria</taxon>
        <taxon>Pseudomonadati</taxon>
        <taxon>Pseudomonadota</taxon>
        <taxon>Gammaproteobacteria</taxon>
        <taxon>Pseudomonadales</taxon>
        <taxon>Pseudomonadaceae</taxon>
        <taxon>Pseudomonas</taxon>
    </lineage>
</organism>
<feature type="domain" description="YagK/YfjJ C-terminal" evidence="1">
    <location>
        <begin position="46"/>
        <end position="216"/>
    </location>
</feature>
<reference evidence="3" key="1">
    <citation type="submission" date="2016-07" db="EMBL/GenBank/DDBJ databases">
        <authorList>
            <person name="Florea S."/>
            <person name="Webb J.S."/>
            <person name="Jaromczyk J."/>
            <person name="Schardl C.L."/>
        </authorList>
    </citation>
    <scope>NUCLEOTIDE SEQUENCE [LARGE SCALE GENOMIC DNA]</scope>
    <source>
        <strain evidence="3">1YdBTEX2</strain>
    </source>
</reference>
<dbReference type="InterPro" id="IPR057271">
    <property type="entry name" value="YagK_YfjJ_C"/>
</dbReference>
<gene>
    <name evidence="2" type="ORF">PVE_R1G5157</name>
</gene>
<name>A0A1D3K3Z8_PSEVE</name>
<dbReference type="AlphaFoldDB" id="A0A1D3K3Z8"/>
<sequence>MIRHPDNTNLNLYNDSNFQGWPVQIDKGPFIQQYLNRLQQTIQCALTQYPRVFAFRFDLRFPTGVQLPDDAYTNEIIGRFLDSFKAKIAHNRSQARQLNPYAHGSKVRYVWARELGQHAKPHYHLAILLNRDAFTALGKFETGRDNMFNRLEQAWASALGLSVEAVRGLVELPRNPCYHLNLGELGGQAEFFHRASYLCKAATKVFGDGSHGFGASRS</sequence>
<protein>
    <submittedName>
        <fullName evidence="2">Transposase</fullName>
    </submittedName>
</protein>
<dbReference type="RefSeq" id="WP_017847371.1">
    <property type="nucleotide sequence ID" value="NZ_AOUH01000021.1"/>
</dbReference>
<evidence type="ECO:0000313" key="3">
    <source>
        <dbReference type="Proteomes" id="UP000245431"/>
    </source>
</evidence>
<dbReference type="Pfam" id="PF11726">
    <property type="entry name" value="YagK_YfjJ_C"/>
    <property type="match status" value="1"/>
</dbReference>
<dbReference type="Proteomes" id="UP000245431">
    <property type="component" value="Chromosome PVE_r1"/>
</dbReference>
<evidence type="ECO:0000313" key="2">
    <source>
        <dbReference type="EMBL" id="SBW83038.1"/>
    </source>
</evidence>
<evidence type="ECO:0000259" key="1">
    <source>
        <dbReference type="Pfam" id="PF11726"/>
    </source>
</evidence>
<proteinExistence type="predicted"/>